<name>A0A2S9TA16_9BACT</name>
<dbReference type="Proteomes" id="UP000239151">
    <property type="component" value="Unassembled WGS sequence"/>
</dbReference>
<feature type="transmembrane region" description="Helical" evidence="1">
    <location>
        <begin position="27"/>
        <end position="45"/>
    </location>
</feature>
<evidence type="ECO:0000313" key="6">
    <source>
        <dbReference type="Proteomes" id="UP000238649"/>
    </source>
</evidence>
<evidence type="ECO:0000313" key="2">
    <source>
        <dbReference type="EMBL" id="PRM88028.1"/>
    </source>
</evidence>
<dbReference type="AlphaFoldDB" id="A0A2S9TA16"/>
<evidence type="ECO:0000313" key="7">
    <source>
        <dbReference type="Proteomes" id="UP000239151"/>
    </source>
</evidence>
<keyword evidence="1" id="KW-1133">Transmembrane helix</keyword>
<organism evidence="3 5">
    <name type="scientific">Aliarcobacter cryaerophilus</name>
    <dbReference type="NCBI Taxonomy" id="28198"/>
    <lineage>
        <taxon>Bacteria</taxon>
        <taxon>Pseudomonadati</taxon>
        <taxon>Campylobacterota</taxon>
        <taxon>Epsilonproteobacteria</taxon>
        <taxon>Campylobacterales</taxon>
        <taxon>Arcobacteraceae</taxon>
        <taxon>Aliarcobacter</taxon>
    </lineage>
</organism>
<sequence>MSKNKGEPSLEKIDDYNGNESKQKRNTVRLIVLLLLVLGAIFAYLEQPAKNSAIEIQEKTSIPAR</sequence>
<evidence type="ECO:0000313" key="5">
    <source>
        <dbReference type="Proteomes" id="UP000238281"/>
    </source>
</evidence>
<reference evidence="5 6" key="1">
    <citation type="submission" date="2017-09" db="EMBL/GenBank/DDBJ databases">
        <title>Reassesment of A. cryaerophilus.</title>
        <authorList>
            <person name="Perez-Cataluna A."/>
            <person name="Collado L."/>
            <person name="Salgado O."/>
            <person name="Lefinanco V."/>
            <person name="Figueras M.J."/>
        </authorList>
    </citation>
    <scope>NUCLEOTIDE SEQUENCE [LARGE SCALE GENOMIC DNA]</scope>
    <source>
        <strain evidence="3 5">LMG 10210</strain>
        <strain evidence="4 7">LMG 9065</strain>
        <strain evidence="2 6">LMG 9871</strain>
    </source>
</reference>
<dbReference type="STRING" id="28198.GCA_001572855_01956"/>
<proteinExistence type="predicted"/>
<keyword evidence="1" id="KW-0472">Membrane</keyword>
<gene>
    <name evidence="4" type="ORF">CJ670_03330</name>
    <name evidence="2" type="ORF">CJ671_09400</name>
    <name evidence="3" type="ORF">CJ673_01700</name>
</gene>
<dbReference type="Proteomes" id="UP000238649">
    <property type="component" value="Unassembled WGS sequence"/>
</dbReference>
<comment type="caution">
    <text evidence="3">The sequence shown here is derived from an EMBL/GenBank/DDBJ whole genome shotgun (WGS) entry which is preliminary data.</text>
</comment>
<dbReference type="Proteomes" id="UP000238281">
    <property type="component" value="Unassembled WGS sequence"/>
</dbReference>
<evidence type="ECO:0000313" key="4">
    <source>
        <dbReference type="EMBL" id="PRM98620.1"/>
    </source>
</evidence>
<keyword evidence="1" id="KW-0812">Transmembrane</keyword>
<accession>A0A2S9TA16</accession>
<dbReference type="EMBL" id="NXGE01000001">
    <property type="protein sequence ID" value="PRM95619.1"/>
    <property type="molecule type" value="Genomic_DNA"/>
</dbReference>
<dbReference type="RefSeq" id="WP_105912449.1">
    <property type="nucleotide sequence ID" value="NZ_JAMXEK010000001.1"/>
</dbReference>
<dbReference type="GeneID" id="56461805"/>
<dbReference type="EMBL" id="NXGI01000004">
    <property type="protein sequence ID" value="PRM98620.1"/>
    <property type="molecule type" value="Genomic_DNA"/>
</dbReference>
<evidence type="ECO:0000313" key="3">
    <source>
        <dbReference type="EMBL" id="PRM95619.1"/>
    </source>
</evidence>
<protein>
    <submittedName>
        <fullName evidence="3">Uncharacterized protein</fullName>
    </submittedName>
</protein>
<evidence type="ECO:0000256" key="1">
    <source>
        <dbReference type="SAM" id="Phobius"/>
    </source>
</evidence>
<dbReference type="EMBL" id="NXGH01000033">
    <property type="protein sequence ID" value="PRM88028.1"/>
    <property type="molecule type" value="Genomic_DNA"/>
</dbReference>